<proteinExistence type="predicted"/>
<dbReference type="PROSITE" id="PS51819">
    <property type="entry name" value="VOC"/>
    <property type="match status" value="1"/>
</dbReference>
<dbReference type="Pfam" id="PF22658">
    <property type="entry name" value="YycE-like_N"/>
    <property type="match status" value="1"/>
</dbReference>
<dbReference type="InterPro" id="IPR058997">
    <property type="entry name" value="YycE-like_C"/>
</dbReference>
<protein>
    <recommendedName>
        <fullName evidence="1">VOC domain-containing protein</fullName>
    </recommendedName>
</protein>
<gene>
    <name evidence="2" type="ORF">CD31_12935</name>
</gene>
<dbReference type="InterPro" id="IPR037523">
    <property type="entry name" value="VOC_core"/>
</dbReference>
<dbReference type="EMBL" id="JPVR01000075">
    <property type="protein sequence ID" value="KGR84617.1"/>
    <property type="molecule type" value="Genomic_DNA"/>
</dbReference>
<feature type="domain" description="VOC" evidence="1">
    <location>
        <begin position="12"/>
        <end position="134"/>
    </location>
</feature>
<reference evidence="2 3" key="1">
    <citation type="submission" date="2014-02" db="EMBL/GenBank/DDBJ databases">
        <title>Draft genome sequence of Lysinibacillus boronitolerans NBRC 103108.</title>
        <authorList>
            <person name="Zhang F."/>
            <person name="Wang G."/>
            <person name="Zhang L."/>
        </authorList>
    </citation>
    <scope>NUCLEOTIDE SEQUENCE [LARGE SCALE GENOMIC DNA]</scope>
    <source>
        <strain evidence="2 3">NBRC 103108</strain>
    </source>
</reference>
<dbReference type="Gene3D" id="3.10.180.10">
    <property type="entry name" value="2,3-Dihydroxybiphenyl 1,2-Dioxygenase, domain 1"/>
    <property type="match status" value="1"/>
</dbReference>
<dbReference type="RefSeq" id="WP_016992170.1">
    <property type="nucleotide sequence ID" value="NZ_AVCW01000007.1"/>
</dbReference>
<comment type="caution">
    <text evidence="2">The sequence shown here is derived from an EMBL/GenBank/DDBJ whole genome shotgun (WGS) entry which is preliminary data.</text>
</comment>
<sequence length="137" mass="15484">MEQQWTNELAVSQVRVARPTAQLKEIARFYCEGVGLKKIGSFAGHRGYDGLMIGLPDASYHLEFTEHIEGSPCPAPSKDNLLVLYIPNRDTIRHIVERLALMGYPEVEPENLYWAEKGVTIEDPDGWRIVLMNTEGI</sequence>
<dbReference type="InterPro" id="IPR029068">
    <property type="entry name" value="Glyas_Bleomycin-R_OHBP_Dase"/>
</dbReference>
<dbReference type="Pfam" id="PF22659">
    <property type="entry name" value="YycE-like_C"/>
    <property type="match status" value="1"/>
</dbReference>
<name>A0ABR4XY26_9BACI</name>
<keyword evidence="3" id="KW-1185">Reference proteome</keyword>
<dbReference type="CDD" id="cd06587">
    <property type="entry name" value="VOC"/>
    <property type="match status" value="1"/>
</dbReference>
<accession>A0ABR4XY26</accession>
<evidence type="ECO:0000313" key="2">
    <source>
        <dbReference type="EMBL" id="KGR84617.1"/>
    </source>
</evidence>
<dbReference type="SUPFAM" id="SSF54593">
    <property type="entry name" value="Glyoxalase/Bleomycin resistance protein/Dihydroxybiphenyl dioxygenase"/>
    <property type="match status" value="1"/>
</dbReference>
<evidence type="ECO:0000313" key="3">
    <source>
        <dbReference type="Proteomes" id="UP000030487"/>
    </source>
</evidence>
<dbReference type="Proteomes" id="UP000030487">
    <property type="component" value="Unassembled WGS sequence"/>
</dbReference>
<organism evidence="2 3">
    <name type="scientific">Lysinibacillus boronitolerans JCM 21713 = 10a = NBRC 103108</name>
    <dbReference type="NCBI Taxonomy" id="1294264"/>
    <lineage>
        <taxon>Bacteria</taxon>
        <taxon>Bacillati</taxon>
        <taxon>Bacillota</taxon>
        <taxon>Bacilli</taxon>
        <taxon>Bacillales</taxon>
        <taxon>Bacillaceae</taxon>
        <taxon>Lysinibacillus</taxon>
    </lineage>
</organism>
<evidence type="ECO:0000259" key="1">
    <source>
        <dbReference type="PROSITE" id="PS51819"/>
    </source>
</evidence>
<dbReference type="InterPro" id="IPR058998">
    <property type="entry name" value="YycE-like_N"/>
</dbReference>